<evidence type="ECO:0000256" key="4">
    <source>
        <dbReference type="SAM" id="SignalP"/>
    </source>
</evidence>
<accession>A0A0L8HFG6</accession>
<dbReference type="GO" id="GO:0045747">
    <property type="term" value="P:positive regulation of Notch signaling pathway"/>
    <property type="evidence" value="ECO:0007669"/>
    <property type="project" value="TreeGrafter"/>
</dbReference>
<dbReference type="SMART" id="SM00672">
    <property type="entry name" value="CAP10"/>
    <property type="match status" value="1"/>
</dbReference>
<evidence type="ECO:0000259" key="5">
    <source>
        <dbReference type="SMART" id="SM00672"/>
    </source>
</evidence>
<reference evidence="6" key="1">
    <citation type="submission" date="2015-07" db="EMBL/GenBank/DDBJ databases">
        <title>MeaNS - Measles Nucleotide Surveillance Program.</title>
        <authorList>
            <person name="Tran T."/>
            <person name="Druce J."/>
        </authorList>
    </citation>
    <scope>NUCLEOTIDE SEQUENCE</scope>
    <source>
        <strain evidence="6">UCB-OBI-ISO-001</strain>
        <tissue evidence="6">Gonad</tissue>
    </source>
</reference>
<feature type="compositionally biased region" description="Basic and acidic residues" evidence="3">
    <location>
        <begin position="34"/>
        <end position="46"/>
    </location>
</feature>
<dbReference type="InterPro" id="IPR006598">
    <property type="entry name" value="CAP10"/>
</dbReference>
<keyword evidence="2" id="KW-0808">Transferase</keyword>
<protein>
    <recommendedName>
        <fullName evidence="5">Glycosyl transferase CAP10 domain-containing protein</fullName>
    </recommendedName>
</protein>
<evidence type="ECO:0000313" key="6">
    <source>
        <dbReference type="EMBL" id="KOF88013.1"/>
    </source>
</evidence>
<dbReference type="EMBL" id="KQ418276">
    <property type="protein sequence ID" value="KOF88013.1"/>
    <property type="molecule type" value="Genomic_DNA"/>
</dbReference>
<dbReference type="Pfam" id="PF05686">
    <property type="entry name" value="Glyco_transf_90"/>
    <property type="match status" value="1"/>
</dbReference>
<dbReference type="InterPro" id="IPR051091">
    <property type="entry name" value="O-Glucosyltr/Glycosyltrsf_90"/>
</dbReference>
<evidence type="ECO:0000256" key="2">
    <source>
        <dbReference type="ARBA" id="ARBA00022679"/>
    </source>
</evidence>
<evidence type="ECO:0000256" key="1">
    <source>
        <dbReference type="ARBA" id="ARBA00010118"/>
    </source>
</evidence>
<feature type="domain" description="Glycosyl transferase CAP10" evidence="5">
    <location>
        <begin position="143"/>
        <end position="395"/>
    </location>
</feature>
<dbReference type="GO" id="GO:0035252">
    <property type="term" value="F:UDP-xylosyltransferase activity"/>
    <property type="evidence" value="ECO:0007669"/>
    <property type="project" value="TreeGrafter"/>
</dbReference>
<dbReference type="STRING" id="37653.A0A0L8HFG6"/>
<sequence>MATKFYLSSCLLLSTVLTLVLASQPDTCQTDGSCDEKPSSDHEKSKYSTGNKWQKYLTLIEKANKNYKSCKQTNCSCHIQVLDDDLHVWEHEKKGISRAEMQAAKDKGVYYQIIKNKLYREKECMFPFRCSGVEHFIKKLLDDLPDMEMVINVHDYPRVQKFLDPLPVFSFSKVVSDFWDIMYPAWTFWEGGPAVWPIYPTGLGRWDQQRKIISQKAAEFPWDKKISKGFFRGSRTSSERDPLILLSRKSPNLVDAEYTKNQAWKSMEDTLGKKPAEEVKLEDHCKYKYLFNFRGVAASFRLKHLFLCDSLVFHVGSDWLEFFYPSLKPWVHYIPVPNDMSNVRELLEFAQENDDTVKKIADRGRKHIWNHLQMKDITCYWKTLLQRYSRLFNYKPHFNKDLILIK</sequence>
<feature type="region of interest" description="Disordered" evidence="3">
    <location>
        <begin position="28"/>
        <end position="47"/>
    </location>
</feature>
<dbReference type="KEGG" id="obi:106870958"/>
<dbReference type="GO" id="GO:0035251">
    <property type="term" value="F:UDP-glucosyltransferase activity"/>
    <property type="evidence" value="ECO:0007669"/>
    <property type="project" value="TreeGrafter"/>
</dbReference>
<organism evidence="6">
    <name type="scientific">Octopus bimaculoides</name>
    <name type="common">California two-spotted octopus</name>
    <dbReference type="NCBI Taxonomy" id="37653"/>
    <lineage>
        <taxon>Eukaryota</taxon>
        <taxon>Metazoa</taxon>
        <taxon>Spiralia</taxon>
        <taxon>Lophotrochozoa</taxon>
        <taxon>Mollusca</taxon>
        <taxon>Cephalopoda</taxon>
        <taxon>Coleoidea</taxon>
        <taxon>Octopodiformes</taxon>
        <taxon>Octopoda</taxon>
        <taxon>Incirrata</taxon>
        <taxon>Octopodidae</taxon>
        <taxon>Octopus</taxon>
    </lineage>
</organism>
<dbReference type="AlphaFoldDB" id="A0A0L8HFG6"/>
<name>A0A0L8HFG6_OCTBM</name>
<dbReference type="GO" id="GO:0012505">
    <property type="term" value="C:endomembrane system"/>
    <property type="evidence" value="ECO:0007669"/>
    <property type="project" value="TreeGrafter"/>
</dbReference>
<dbReference type="PANTHER" id="PTHR12203">
    <property type="entry name" value="KDEL LYS-ASP-GLU-LEU CONTAINING - RELATED"/>
    <property type="match status" value="1"/>
</dbReference>
<dbReference type="PANTHER" id="PTHR12203:SF35">
    <property type="entry name" value="PROTEIN O-GLUCOSYLTRANSFERASE 1"/>
    <property type="match status" value="1"/>
</dbReference>
<gene>
    <name evidence="6" type="ORF">OCBIM_22015690mg</name>
</gene>
<comment type="similarity">
    <text evidence="1">Belongs to the glycosyltransferase 90 family.</text>
</comment>
<dbReference type="GO" id="GO:0006493">
    <property type="term" value="P:protein O-linked glycosylation"/>
    <property type="evidence" value="ECO:0007669"/>
    <property type="project" value="TreeGrafter"/>
</dbReference>
<keyword evidence="4" id="KW-0732">Signal</keyword>
<proteinExistence type="inferred from homology"/>
<dbReference type="OrthoDB" id="202415at2759"/>
<evidence type="ECO:0000256" key="3">
    <source>
        <dbReference type="SAM" id="MobiDB-lite"/>
    </source>
</evidence>
<feature type="signal peptide" evidence="4">
    <location>
        <begin position="1"/>
        <end position="22"/>
    </location>
</feature>
<feature type="chain" id="PRO_5005583661" description="Glycosyl transferase CAP10 domain-containing protein" evidence="4">
    <location>
        <begin position="23"/>
        <end position="406"/>
    </location>
</feature>
<dbReference type="OMA" id="EDDCMFP"/>